<feature type="domain" description="4Fe-4S Mo/W bis-MGD-type" evidence="14">
    <location>
        <begin position="219"/>
        <end position="275"/>
    </location>
</feature>
<evidence type="ECO:0000256" key="6">
    <source>
        <dbReference type="ARBA" id="ARBA00023004"/>
    </source>
</evidence>
<dbReference type="CDD" id="cd00207">
    <property type="entry name" value="fer2"/>
    <property type="match status" value="1"/>
</dbReference>
<dbReference type="InterPro" id="IPR000283">
    <property type="entry name" value="NADH_UbQ_OxRdtase_75kDa_su_CS"/>
</dbReference>
<keyword evidence="4" id="KW-0479">Metal-binding</keyword>
<evidence type="ECO:0000256" key="8">
    <source>
        <dbReference type="ARBA" id="ARBA00023027"/>
    </source>
</evidence>
<comment type="similarity">
    <text evidence="2 12">Belongs to the complex I 75 kDa subunit family.</text>
</comment>
<dbReference type="FunFam" id="3.30.70.20:FF:000002">
    <property type="entry name" value="NADH-ubiquinone oxidoreductase 75 kDa subunit"/>
    <property type="match status" value="1"/>
</dbReference>
<dbReference type="InterPro" id="IPR010228">
    <property type="entry name" value="NADH_UbQ_OxRdtase_Gsu"/>
</dbReference>
<keyword evidence="7" id="KW-0411">Iron-sulfur</keyword>
<dbReference type="PANTHER" id="PTHR43105:SF13">
    <property type="entry name" value="NADH-UBIQUINONE OXIDOREDUCTASE 75 KDA SUBUNIT, MITOCHONDRIAL"/>
    <property type="match status" value="1"/>
</dbReference>
<evidence type="ECO:0000259" key="13">
    <source>
        <dbReference type="PROSITE" id="PS51085"/>
    </source>
</evidence>
<dbReference type="SUPFAM" id="SSF53706">
    <property type="entry name" value="Formate dehydrogenase/DMSO reductase, domains 1-3"/>
    <property type="match status" value="1"/>
</dbReference>
<gene>
    <name evidence="16" type="primary">nad11</name>
</gene>
<sequence length="666" mass="75824">MSSFVNFWVDELYTSVPKTYTVLQACSAAGVEVPRFCYHEKLSIAGNCRMCLVEVSNSKKLIASCAVPVSENLRIYTNNLRVKKARESVLEFLLANHPLDCPICDQGGECDLQDITVSFGSDRGRFYELEKRAVEDKYCGPLIKTVMTRCIHCTRCIRFIAEISGYPDLGTTGRGSRMEVGTYISKALTDELSANIIDLCPVGALTSKPYSFTSRPWELNNVESIDIFDTLCSNIRLSVYGNKVKRILPRINEQLNEDWLANKTRFIYDSFELQRITTPLLNLGLFDQTKKIKTWLPISWKQIILVTLRILNKVKLGVIFGPHLDLETINSFKRSFSIFGILSSYSPYHDYSSSYFSPIRVKDIETYSTFLSINSYLRNEIPLLNTRVRKSNNFYMSSFKFFGVGVGYSYFTYPIKLISNNTSSLYRVLNGKSYISKLLSSSERGLVVFHKFMSSHFFTKTFKLTLKPLLIKIDNSVSTLISAHLGLVDSNFVSASSPVYSVGFDTNLNYSPLVYQGHHGNSSMSTSLVVMPSTVFSEKNSNFLNLEGIMQKSHTAVSADLLVRKDEEIFKALIEFSLLLDVGINYSAFKKFYSFISLDPTFSFNLPNWVNNTNYYAYNQNVNCLIKNYLFSFKILNYYWNDMLSQNSKIMAKCALLLTNNNITYK</sequence>
<dbReference type="InterPro" id="IPR006963">
    <property type="entry name" value="Mopterin_OxRdtase_4Fe-4S_dom"/>
</dbReference>
<evidence type="ECO:0000256" key="5">
    <source>
        <dbReference type="ARBA" id="ARBA00022967"/>
    </source>
</evidence>
<evidence type="ECO:0000256" key="10">
    <source>
        <dbReference type="ARBA" id="ARBA00054960"/>
    </source>
</evidence>
<dbReference type="InterPro" id="IPR006656">
    <property type="entry name" value="Mopterin_OxRdtase"/>
</dbReference>
<dbReference type="InterPro" id="IPR054351">
    <property type="entry name" value="NADH_UbQ_OxRdtase_ferredoxin"/>
</dbReference>
<dbReference type="Pfam" id="PF13510">
    <property type="entry name" value="Fer2_4"/>
    <property type="match status" value="1"/>
</dbReference>
<dbReference type="AlphaFoldDB" id="D4PBM6"/>
<keyword evidence="5" id="KW-1278">Translocase</keyword>
<dbReference type="EMBL" id="GU828005">
    <property type="protein sequence ID" value="ADD62238.1"/>
    <property type="molecule type" value="Genomic_DNA"/>
</dbReference>
<geneLocation type="mitochondrion" evidence="16"/>
<reference evidence="16" key="1">
    <citation type="journal article" date="2010" name="Eukaryot. Cell">
        <title>Abundant 5S rRNA-like transcripts encoded by the mitochondrial genome in amoebozoa.</title>
        <authorList>
            <person name="Bullerwell C.E."/>
            <person name="Burger G."/>
            <person name="Gott J.M."/>
            <person name="Kourennaia O."/>
            <person name="Schnare M.N."/>
            <person name="Gray M.W."/>
        </authorList>
    </citation>
    <scope>NUCLEOTIDE SEQUENCE</scope>
</reference>
<dbReference type="Pfam" id="PF00384">
    <property type="entry name" value="Molybdopterin"/>
    <property type="match status" value="2"/>
</dbReference>
<dbReference type="Pfam" id="PF22151">
    <property type="entry name" value="Fer4_NDSU1"/>
    <property type="match status" value="1"/>
</dbReference>
<dbReference type="PROSITE" id="PS00641">
    <property type="entry name" value="COMPLEX1_75K_1"/>
    <property type="match status" value="1"/>
</dbReference>
<dbReference type="PROSITE" id="PS51085">
    <property type="entry name" value="2FE2S_FER_2"/>
    <property type="match status" value="1"/>
</dbReference>
<dbReference type="PROSITE" id="PS00642">
    <property type="entry name" value="COMPLEX1_75K_2"/>
    <property type="match status" value="1"/>
</dbReference>
<protein>
    <recommendedName>
        <fullName evidence="11">NADH-ubiquinone oxidoreductase 75 kDa subunit</fullName>
    </recommendedName>
</protein>
<keyword evidence="8" id="KW-0520">NAD</keyword>
<dbReference type="SMART" id="SM00929">
    <property type="entry name" value="NADH-G_4Fe-4S_3"/>
    <property type="match status" value="1"/>
</dbReference>
<evidence type="ECO:0000256" key="12">
    <source>
        <dbReference type="RuleBase" id="RU004523"/>
    </source>
</evidence>
<organism evidence="16">
    <name type="scientific">Vermamoeba vermiformis</name>
    <name type="common">Amoeba</name>
    <name type="synonym">Hartmannella vermiformis</name>
    <dbReference type="NCBI Taxonomy" id="5778"/>
    <lineage>
        <taxon>Eukaryota</taxon>
        <taxon>Amoebozoa</taxon>
        <taxon>Tubulinea</taxon>
        <taxon>Echinamoebida</taxon>
        <taxon>Vermamoeba</taxon>
    </lineage>
</organism>
<keyword evidence="3" id="KW-0004">4Fe-4S</keyword>
<dbReference type="InterPro" id="IPR001041">
    <property type="entry name" value="2Fe-2S_ferredoxin-type"/>
</dbReference>
<evidence type="ECO:0000256" key="2">
    <source>
        <dbReference type="ARBA" id="ARBA00005404"/>
    </source>
</evidence>
<comment type="function">
    <text evidence="10">Core subunit of the mitochondrial membrane respiratory chain NADH dehydrogenase (Complex I) that is believed to belong to the minimal assembly required for catalysis. Complex I functions in the transfer of electrons from NADH to the respiratory chain. The immediate electron acceptor for the enzyme is believed to be ubiquinone. This is the largest subunit of complex I and it is a component of the iron-sulfur (IP) fragment of the enzyme. It may form part of the active site crevice where NADH is oxidized.</text>
</comment>
<accession>D4PBM6</accession>
<dbReference type="PANTHER" id="PTHR43105">
    <property type="entry name" value="RESPIRATORY NITRATE REDUCTASE"/>
    <property type="match status" value="1"/>
</dbReference>
<feature type="domain" description="2Fe-2S ferredoxin-type" evidence="13">
    <location>
        <begin position="3"/>
        <end position="81"/>
    </location>
</feature>
<dbReference type="GO" id="GO:0016020">
    <property type="term" value="C:membrane"/>
    <property type="evidence" value="ECO:0007669"/>
    <property type="project" value="InterPro"/>
</dbReference>
<feature type="domain" description="4Fe-4S His(Cys)3-ligated-type" evidence="15">
    <location>
        <begin position="81"/>
        <end position="120"/>
    </location>
</feature>
<dbReference type="InterPro" id="IPR036010">
    <property type="entry name" value="2Fe-2S_ferredoxin-like_sf"/>
</dbReference>
<dbReference type="GO" id="GO:0046872">
    <property type="term" value="F:metal ion binding"/>
    <property type="evidence" value="ECO:0007669"/>
    <property type="project" value="UniProtKB-KW"/>
</dbReference>
<dbReference type="FunFam" id="3.10.20.740:FF:000001">
    <property type="entry name" value="NADH-quinone oxidoreductase subunit G"/>
    <property type="match status" value="1"/>
</dbReference>
<dbReference type="PROSITE" id="PS00643">
    <property type="entry name" value="COMPLEX1_75K_3"/>
    <property type="match status" value="1"/>
</dbReference>
<dbReference type="NCBIfam" id="TIGR01973">
    <property type="entry name" value="NuoG"/>
    <property type="match status" value="1"/>
</dbReference>
<evidence type="ECO:0000256" key="9">
    <source>
        <dbReference type="ARBA" id="ARBA00034078"/>
    </source>
</evidence>
<name>D4PBM6_VERVE</name>
<evidence type="ECO:0000256" key="11">
    <source>
        <dbReference type="ARBA" id="ARBA00073002"/>
    </source>
</evidence>
<dbReference type="GeneID" id="8890315"/>
<dbReference type="GO" id="GO:0016651">
    <property type="term" value="F:oxidoreductase activity, acting on NAD(P)H"/>
    <property type="evidence" value="ECO:0007669"/>
    <property type="project" value="InterPro"/>
</dbReference>
<dbReference type="Pfam" id="PF10588">
    <property type="entry name" value="NADH-G_4Fe-4S_3"/>
    <property type="match status" value="1"/>
</dbReference>
<evidence type="ECO:0000256" key="7">
    <source>
        <dbReference type="ARBA" id="ARBA00023014"/>
    </source>
</evidence>
<comment type="cofactor">
    <cofactor evidence="9">
        <name>[2Fe-2S] cluster</name>
        <dbReference type="ChEBI" id="CHEBI:190135"/>
    </cofactor>
</comment>
<dbReference type="SUPFAM" id="SSF54292">
    <property type="entry name" value="2Fe-2S ferredoxin-like"/>
    <property type="match status" value="1"/>
</dbReference>
<evidence type="ECO:0000259" key="15">
    <source>
        <dbReference type="PROSITE" id="PS51839"/>
    </source>
</evidence>
<dbReference type="InterPro" id="IPR050123">
    <property type="entry name" value="Prok_molybdopt-oxidoreductase"/>
</dbReference>
<dbReference type="GO" id="GO:0042773">
    <property type="term" value="P:ATP synthesis coupled electron transport"/>
    <property type="evidence" value="ECO:0007669"/>
    <property type="project" value="InterPro"/>
</dbReference>
<evidence type="ECO:0000313" key="16">
    <source>
        <dbReference type="EMBL" id="ADD62238.1"/>
    </source>
</evidence>
<evidence type="ECO:0000256" key="3">
    <source>
        <dbReference type="ARBA" id="ARBA00022485"/>
    </source>
</evidence>
<comment type="cofactor">
    <cofactor evidence="1">
        <name>[4Fe-4S] cluster</name>
        <dbReference type="ChEBI" id="CHEBI:49883"/>
    </cofactor>
</comment>
<keyword evidence="16" id="KW-0560">Oxidoreductase</keyword>
<dbReference type="Pfam" id="PF22117">
    <property type="entry name" value="Fer4_Nqo3"/>
    <property type="match status" value="1"/>
</dbReference>
<dbReference type="InterPro" id="IPR019574">
    <property type="entry name" value="NADH_UbQ_OxRdtase_Gsu_4Fe4S-bd"/>
</dbReference>
<dbReference type="Gene3D" id="3.10.20.740">
    <property type="match status" value="1"/>
</dbReference>
<keyword evidence="16" id="KW-0496">Mitochondrion</keyword>
<evidence type="ECO:0000259" key="14">
    <source>
        <dbReference type="PROSITE" id="PS51669"/>
    </source>
</evidence>
<evidence type="ECO:0000256" key="4">
    <source>
        <dbReference type="ARBA" id="ARBA00022723"/>
    </source>
</evidence>
<proteinExistence type="inferred from homology"/>
<dbReference type="GO" id="GO:0051539">
    <property type="term" value="F:4 iron, 4 sulfur cluster binding"/>
    <property type="evidence" value="ECO:0007669"/>
    <property type="project" value="UniProtKB-KW"/>
</dbReference>
<dbReference type="GO" id="GO:0008137">
    <property type="term" value="F:NADH dehydrogenase (ubiquinone) activity"/>
    <property type="evidence" value="ECO:0007669"/>
    <property type="project" value="InterPro"/>
</dbReference>
<dbReference type="PROSITE" id="PS51839">
    <property type="entry name" value="4FE4S_HC3"/>
    <property type="match status" value="1"/>
</dbReference>
<dbReference type="RefSeq" id="YP_003540854.1">
    <property type="nucleotide sequence ID" value="NC_013986.1"/>
</dbReference>
<dbReference type="SUPFAM" id="SSF54862">
    <property type="entry name" value="4Fe-4S ferredoxins"/>
    <property type="match status" value="1"/>
</dbReference>
<keyword evidence="6" id="KW-0408">Iron</keyword>
<evidence type="ECO:0000256" key="1">
    <source>
        <dbReference type="ARBA" id="ARBA00001966"/>
    </source>
</evidence>
<dbReference type="PROSITE" id="PS51669">
    <property type="entry name" value="4FE4S_MOW_BIS_MGD"/>
    <property type="match status" value="1"/>
</dbReference>